<dbReference type="EMBL" id="JAHPJJ010000009">
    <property type="protein sequence ID" value="MBU9695224.1"/>
    <property type="molecule type" value="Genomic_DNA"/>
</dbReference>
<sequence>MNKSVKINVENIHELKKLIITAEKQSKQLEDTISKINGFKLKITSQVYEKEDRASKRPMTKAEFDRLQKPSEVKASELD</sequence>
<evidence type="ECO:0000313" key="2">
    <source>
        <dbReference type="EMBL" id="MBU9695224.1"/>
    </source>
</evidence>
<accession>A0ABS6IUM7</accession>
<keyword evidence="3" id="KW-1185">Reference proteome</keyword>
<protein>
    <submittedName>
        <fullName evidence="2">Uncharacterized protein</fullName>
    </submittedName>
</protein>
<feature type="region of interest" description="Disordered" evidence="1">
    <location>
        <begin position="50"/>
        <end position="79"/>
    </location>
</feature>
<proteinExistence type="predicted"/>
<name>A0ABS6IUM7_9LACO</name>
<comment type="caution">
    <text evidence="2">The sequence shown here is derived from an EMBL/GenBank/DDBJ whole genome shotgun (WGS) entry which is preliminary data.</text>
</comment>
<gene>
    <name evidence="2" type="ORF">KSL82_04845</name>
</gene>
<evidence type="ECO:0000256" key="1">
    <source>
        <dbReference type="SAM" id="MobiDB-lite"/>
    </source>
</evidence>
<organism evidence="2 3">
    <name type="scientific">Limosilactobacillus portuensis</name>
    <dbReference type="NCBI Taxonomy" id="2742601"/>
    <lineage>
        <taxon>Bacteria</taxon>
        <taxon>Bacillati</taxon>
        <taxon>Bacillota</taxon>
        <taxon>Bacilli</taxon>
        <taxon>Lactobacillales</taxon>
        <taxon>Lactobacillaceae</taxon>
        <taxon>Limosilactobacillus</taxon>
    </lineage>
</organism>
<dbReference type="Proteomes" id="UP001196248">
    <property type="component" value="Unassembled WGS sequence"/>
</dbReference>
<evidence type="ECO:0000313" key="3">
    <source>
        <dbReference type="Proteomes" id="UP001196248"/>
    </source>
</evidence>
<reference evidence="2 3" key="1">
    <citation type="submission" date="2021-06" db="EMBL/GenBank/DDBJ databases">
        <title>Limosilactobacillus angelus sp. nov., isolated from the human vagina.</title>
        <authorList>
            <person name="Chen Y.-S."/>
        </authorList>
    </citation>
    <scope>NUCLEOTIDE SEQUENCE [LARGE SCALE GENOMIC DNA]</scope>
    <source>
        <strain evidence="2 3">P5L02</strain>
    </source>
</reference>
<dbReference type="RefSeq" id="WP_216972254.1">
    <property type="nucleotide sequence ID" value="NZ_JAHPJJ010000009.1"/>
</dbReference>